<dbReference type="PANTHER" id="PTHR45720">
    <property type="entry name" value="CHLORIDE CHANNEL PROTEIN 2"/>
    <property type="match status" value="1"/>
</dbReference>
<evidence type="ECO:0000313" key="2">
    <source>
        <dbReference type="Proteomes" id="UP000887566"/>
    </source>
</evidence>
<dbReference type="SUPFAM" id="SSF81340">
    <property type="entry name" value="Clc chloride channel"/>
    <property type="match status" value="1"/>
</dbReference>
<sequence length="102" mass="11642">MSSTPSRKPPILKRFRTISHLVLEDWILSAVLGVVMAVLSFVMDYCIEVLTEWRLELYYLTDKESLFTAAIIWILFSLVLVLGATVFCHIVAPQAIVQESRK</sequence>
<dbReference type="Gene3D" id="1.10.3080.10">
    <property type="entry name" value="Clc chloride channel"/>
    <property type="match status" value="1"/>
</dbReference>
<protein>
    <submittedName>
        <fullName evidence="3">Uncharacterized protein</fullName>
    </submittedName>
</protein>
<feature type="transmembrane region" description="Helical" evidence="1">
    <location>
        <begin position="65"/>
        <end position="92"/>
    </location>
</feature>
<dbReference type="WBParaSite" id="PSAMB.scaffold24size114047.g549.t1">
    <property type="protein sequence ID" value="PSAMB.scaffold24size114047.g549.t1"/>
    <property type="gene ID" value="PSAMB.scaffold24size114047.g549"/>
</dbReference>
<keyword evidence="2" id="KW-1185">Reference proteome</keyword>
<feature type="transmembrane region" description="Helical" evidence="1">
    <location>
        <begin position="21"/>
        <end position="45"/>
    </location>
</feature>
<name>A0A914VW19_9BILA</name>
<dbReference type="InterPro" id="IPR050970">
    <property type="entry name" value="Cl_channel_volt-gated"/>
</dbReference>
<organism evidence="2 3">
    <name type="scientific">Plectus sambesii</name>
    <dbReference type="NCBI Taxonomy" id="2011161"/>
    <lineage>
        <taxon>Eukaryota</taxon>
        <taxon>Metazoa</taxon>
        <taxon>Ecdysozoa</taxon>
        <taxon>Nematoda</taxon>
        <taxon>Chromadorea</taxon>
        <taxon>Plectida</taxon>
        <taxon>Plectina</taxon>
        <taxon>Plectoidea</taxon>
        <taxon>Plectidae</taxon>
        <taxon>Plectus</taxon>
    </lineage>
</organism>
<dbReference type="AlphaFoldDB" id="A0A914VW19"/>
<keyword evidence="1" id="KW-1133">Transmembrane helix</keyword>
<keyword evidence="1" id="KW-0472">Membrane</keyword>
<evidence type="ECO:0000256" key="1">
    <source>
        <dbReference type="SAM" id="Phobius"/>
    </source>
</evidence>
<proteinExistence type="predicted"/>
<accession>A0A914VW19</accession>
<dbReference type="InterPro" id="IPR014743">
    <property type="entry name" value="Cl-channel_core"/>
</dbReference>
<dbReference type="GO" id="GO:0005886">
    <property type="term" value="C:plasma membrane"/>
    <property type="evidence" value="ECO:0007669"/>
    <property type="project" value="TreeGrafter"/>
</dbReference>
<keyword evidence="1" id="KW-0812">Transmembrane</keyword>
<dbReference type="GO" id="GO:0005247">
    <property type="term" value="F:voltage-gated chloride channel activity"/>
    <property type="evidence" value="ECO:0007669"/>
    <property type="project" value="TreeGrafter"/>
</dbReference>
<dbReference type="PANTHER" id="PTHR45720:SF10">
    <property type="entry name" value="CHLORIDE CHANNEL PROTEIN 2"/>
    <property type="match status" value="1"/>
</dbReference>
<dbReference type="Proteomes" id="UP000887566">
    <property type="component" value="Unplaced"/>
</dbReference>
<evidence type="ECO:0000313" key="3">
    <source>
        <dbReference type="WBParaSite" id="PSAMB.scaffold24size114047.g549.t1"/>
    </source>
</evidence>
<reference evidence="3" key="1">
    <citation type="submission" date="2022-11" db="UniProtKB">
        <authorList>
            <consortium name="WormBaseParasite"/>
        </authorList>
    </citation>
    <scope>IDENTIFICATION</scope>
</reference>